<evidence type="ECO:0000313" key="2">
    <source>
        <dbReference type="Proteomes" id="UP000606974"/>
    </source>
</evidence>
<dbReference type="Proteomes" id="UP000606974">
    <property type="component" value="Unassembled WGS sequence"/>
</dbReference>
<dbReference type="AlphaFoldDB" id="A0A8H7AU82"/>
<comment type="caution">
    <text evidence="1">The sequence shown here is derived from an EMBL/GenBank/DDBJ whole genome shotgun (WGS) entry which is preliminary data.</text>
</comment>
<accession>A0A8H7AU82</accession>
<proteinExistence type="predicted"/>
<dbReference type="OrthoDB" id="3517343at2759"/>
<keyword evidence="2" id="KW-1185">Reference proteome</keyword>
<organism evidence="1 2">
    <name type="scientific">Endocarpon pusillum</name>
    <dbReference type="NCBI Taxonomy" id="364733"/>
    <lineage>
        <taxon>Eukaryota</taxon>
        <taxon>Fungi</taxon>
        <taxon>Dikarya</taxon>
        <taxon>Ascomycota</taxon>
        <taxon>Pezizomycotina</taxon>
        <taxon>Eurotiomycetes</taxon>
        <taxon>Chaetothyriomycetidae</taxon>
        <taxon>Verrucariales</taxon>
        <taxon>Verrucariaceae</taxon>
        <taxon>Endocarpon</taxon>
    </lineage>
</organism>
<name>A0A8H7AU82_9EURO</name>
<gene>
    <name evidence="1" type="ORF">GJ744_008928</name>
</gene>
<reference evidence="1" key="1">
    <citation type="submission" date="2020-02" db="EMBL/GenBank/DDBJ databases">
        <authorList>
            <person name="Palmer J.M."/>
        </authorList>
    </citation>
    <scope>NUCLEOTIDE SEQUENCE</scope>
    <source>
        <strain evidence="1">EPUS1.4</strain>
        <tissue evidence="1">Thallus</tissue>
    </source>
</reference>
<dbReference type="EMBL" id="JAACFV010000005">
    <property type="protein sequence ID" value="KAF7513634.1"/>
    <property type="molecule type" value="Genomic_DNA"/>
</dbReference>
<protein>
    <submittedName>
        <fullName evidence="1">Uncharacterized protein</fullName>
    </submittedName>
</protein>
<evidence type="ECO:0000313" key="1">
    <source>
        <dbReference type="EMBL" id="KAF7513634.1"/>
    </source>
</evidence>
<sequence length="179" mass="20723">MVSAPYIFFHSGRHWWKDDTDPILVNCKTINEEIARPLLTSLSVNVSRPDTLLSWLGNNDAAYITYILVFVDAYLFDHPPPTRWSELFEKLGREATNLQHLVVYWDYDPPIHTGLGTDLGFVQALTQLKVKRSITLEGFYAKPWPEYLERKMGLRPLEGESSRNGLLRQYQRGTKRLTP</sequence>